<dbReference type="AlphaFoldDB" id="A0A5E4NJR9"/>
<evidence type="ECO:0000313" key="2">
    <source>
        <dbReference type="Proteomes" id="UP000325440"/>
    </source>
</evidence>
<gene>
    <name evidence="1" type="ORF">CINCED_3A001428</name>
</gene>
<keyword evidence="2" id="KW-1185">Reference proteome</keyword>
<proteinExistence type="predicted"/>
<dbReference type="EMBL" id="CABPRJ010002369">
    <property type="protein sequence ID" value="VVC43448.1"/>
    <property type="molecule type" value="Genomic_DNA"/>
</dbReference>
<dbReference type="Proteomes" id="UP000325440">
    <property type="component" value="Unassembled WGS sequence"/>
</dbReference>
<sequence length="109" mass="11317">MSSTDARRDCCYEHCDDRLCVRNASMCVAGGDADVGPSDRGGGGAVYGDQRPVCLEDVPLSDDDFECFDFDDADSGGTRTTARTAVGLLAVAAVSWCLARTALSAAAVT</sequence>
<accession>A0A5E4NJR9</accession>
<organism evidence="1 2">
    <name type="scientific">Cinara cedri</name>
    <dbReference type="NCBI Taxonomy" id="506608"/>
    <lineage>
        <taxon>Eukaryota</taxon>
        <taxon>Metazoa</taxon>
        <taxon>Ecdysozoa</taxon>
        <taxon>Arthropoda</taxon>
        <taxon>Hexapoda</taxon>
        <taxon>Insecta</taxon>
        <taxon>Pterygota</taxon>
        <taxon>Neoptera</taxon>
        <taxon>Paraneoptera</taxon>
        <taxon>Hemiptera</taxon>
        <taxon>Sternorrhyncha</taxon>
        <taxon>Aphidomorpha</taxon>
        <taxon>Aphidoidea</taxon>
        <taxon>Aphididae</taxon>
        <taxon>Lachninae</taxon>
        <taxon>Cinara</taxon>
    </lineage>
</organism>
<name>A0A5E4NJR9_9HEMI</name>
<reference evidence="1 2" key="1">
    <citation type="submission" date="2019-08" db="EMBL/GenBank/DDBJ databases">
        <authorList>
            <person name="Alioto T."/>
            <person name="Alioto T."/>
            <person name="Gomez Garrido J."/>
        </authorList>
    </citation>
    <scope>NUCLEOTIDE SEQUENCE [LARGE SCALE GENOMIC DNA]</scope>
</reference>
<evidence type="ECO:0000313" key="1">
    <source>
        <dbReference type="EMBL" id="VVC43448.1"/>
    </source>
</evidence>
<dbReference type="OrthoDB" id="10047996at2759"/>
<protein>
    <submittedName>
        <fullName evidence="1">Uncharacterized protein</fullName>
    </submittedName>
</protein>